<organism evidence="2 3">
    <name type="scientific">Vigna mungo</name>
    <name type="common">Black gram</name>
    <name type="synonym">Phaseolus mungo</name>
    <dbReference type="NCBI Taxonomy" id="3915"/>
    <lineage>
        <taxon>Eukaryota</taxon>
        <taxon>Viridiplantae</taxon>
        <taxon>Streptophyta</taxon>
        <taxon>Embryophyta</taxon>
        <taxon>Tracheophyta</taxon>
        <taxon>Spermatophyta</taxon>
        <taxon>Magnoliopsida</taxon>
        <taxon>eudicotyledons</taxon>
        <taxon>Gunneridae</taxon>
        <taxon>Pentapetalae</taxon>
        <taxon>rosids</taxon>
        <taxon>fabids</taxon>
        <taxon>Fabales</taxon>
        <taxon>Fabaceae</taxon>
        <taxon>Papilionoideae</taxon>
        <taxon>50 kb inversion clade</taxon>
        <taxon>NPAAA clade</taxon>
        <taxon>indigoferoid/millettioid clade</taxon>
        <taxon>Phaseoleae</taxon>
        <taxon>Vigna</taxon>
    </lineage>
</organism>
<dbReference type="Gene3D" id="3.80.10.10">
    <property type="entry name" value="Ribonuclease Inhibitor"/>
    <property type="match status" value="2"/>
</dbReference>
<gene>
    <name evidence="2" type="ORF">V8G54_013487</name>
</gene>
<evidence type="ECO:0000256" key="1">
    <source>
        <dbReference type="SAM" id="Phobius"/>
    </source>
</evidence>
<dbReference type="EMBL" id="CP144697">
    <property type="protein sequence ID" value="WVZ15921.1"/>
    <property type="molecule type" value="Genomic_DNA"/>
</dbReference>
<evidence type="ECO:0000313" key="2">
    <source>
        <dbReference type="EMBL" id="WVZ15921.1"/>
    </source>
</evidence>
<dbReference type="PANTHER" id="PTHR34630">
    <property type="entry name" value="OS11G0677101 PROTEIN"/>
    <property type="match status" value="1"/>
</dbReference>
<dbReference type="Proteomes" id="UP001374535">
    <property type="component" value="Chromosome 4"/>
</dbReference>
<dbReference type="InterPro" id="IPR032675">
    <property type="entry name" value="LRR_dom_sf"/>
</dbReference>
<name>A0AAQ3NVR9_VIGMU</name>
<evidence type="ECO:0000313" key="3">
    <source>
        <dbReference type="Proteomes" id="UP001374535"/>
    </source>
</evidence>
<keyword evidence="1" id="KW-0472">Membrane</keyword>
<dbReference type="AlphaFoldDB" id="A0AAQ3NVR9"/>
<protein>
    <submittedName>
        <fullName evidence="2">Uncharacterized protein</fullName>
    </submittedName>
</protein>
<accession>A0AAQ3NVR9</accession>
<dbReference type="PANTHER" id="PTHR34630:SF34">
    <property type="entry name" value="OS11G0245800 PROTEIN"/>
    <property type="match status" value="1"/>
</dbReference>
<keyword evidence="3" id="KW-1185">Reference proteome</keyword>
<proteinExistence type="predicted"/>
<keyword evidence="1" id="KW-1133">Transmembrane helix</keyword>
<feature type="transmembrane region" description="Helical" evidence="1">
    <location>
        <begin position="290"/>
        <end position="311"/>
    </location>
</feature>
<dbReference type="SUPFAM" id="SSF52058">
    <property type="entry name" value="L domain-like"/>
    <property type="match status" value="1"/>
</dbReference>
<keyword evidence="1" id="KW-0812">Transmembrane</keyword>
<sequence>MKDCKYCLYLPPLGLLSSLKSLLIKGLDGIVSIGAEFYGSNSSSFKSLERLKFYDMKEWEEWECKTTSFPRLRCLFMVQCPKLKGLSEQLLHLEKLYIESCPNLIISEHIEGTSALELLRTRSCPLVNIPMTHYDFIEEMRIFSGCDSLTIFQLNFFPVLRVLCLSGCQNLQRILQEHAHNHLKKMTIRECPQFESFPDEGLSVTFPSLTELEITGCPKVEKFPDGGLPSKVKHMYLSSIKLIVSLRENLDVNTCLQSLTIENLEVESFPDEVLLPPSLTSLAINNFPNFIFPFTKFVNLNLFIFLLLNFYSL</sequence>
<reference evidence="2 3" key="1">
    <citation type="journal article" date="2023" name="Life. Sci Alliance">
        <title>Evolutionary insights into 3D genome organization and epigenetic landscape of Vigna mungo.</title>
        <authorList>
            <person name="Junaid A."/>
            <person name="Singh B."/>
            <person name="Bhatia S."/>
        </authorList>
    </citation>
    <scope>NUCLEOTIDE SEQUENCE [LARGE SCALE GENOMIC DNA]</scope>
    <source>
        <strain evidence="2">Urdbean</strain>
    </source>
</reference>